<feature type="domain" description="Ketoreductase" evidence="4">
    <location>
        <begin position="19"/>
        <end position="207"/>
    </location>
</feature>
<evidence type="ECO:0000256" key="1">
    <source>
        <dbReference type="ARBA" id="ARBA00006484"/>
    </source>
</evidence>
<sequence length="268" mass="28082">MNPVEVSTNEADPFDIRDKTVVVTGGSRGIGYMIASGLVDAGARVLISSRKAEAVAAASAELARRGNCQGVAADIATSAGRESLADAVHQHWNGRLHVLVNNAGATWGAPVDDFPEHGWDKVLDTNVKGVFQLTTEMLPALRSTASSVDPARVINIGSTAGLNVPALENYSYSASKAAVHMLTRHLAKRLAAESITVNAIAPGWFETSMSRHLLDDAEQRAQLLEDVPLRRVGGPSDIAGAIRFLASRSGSYLTGTVLPLDGGVSGCS</sequence>
<proteinExistence type="inferred from homology"/>
<dbReference type="SMART" id="SM00822">
    <property type="entry name" value="PKS_KR"/>
    <property type="match status" value="1"/>
</dbReference>
<dbReference type="RefSeq" id="WP_243659289.1">
    <property type="nucleotide sequence ID" value="NZ_SLXQ01000023.1"/>
</dbReference>
<dbReference type="Gene3D" id="3.40.50.720">
    <property type="entry name" value="NAD(P)-binding Rossmann-like Domain"/>
    <property type="match status" value="1"/>
</dbReference>
<evidence type="ECO:0000259" key="4">
    <source>
        <dbReference type="SMART" id="SM00822"/>
    </source>
</evidence>
<keyword evidence="2" id="KW-0521">NADP</keyword>
<accession>A0A4R2Q418</accession>
<dbReference type="InterPro" id="IPR057326">
    <property type="entry name" value="KR_dom"/>
</dbReference>
<comment type="caution">
    <text evidence="5">The sequence shown here is derived from an EMBL/GenBank/DDBJ whole genome shotgun (WGS) entry which is preliminary data.</text>
</comment>
<dbReference type="PANTHER" id="PTHR43618">
    <property type="entry name" value="7-ALPHA-HYDROXYSTEROID DEHYDROGENASE"/>
    <property type="match status" value="1"/>
</dbReference>
<dbReference type="InterPro" id="IPR002347">
    <property type="entry name" value="SDR_fam"/>
</dbReference>
<dbReference type="AlphaFoldDB" id="A0A4R2Q418"/>
<evidence type="ECO:0000256" key="2">
    <source>
        <dbReference type="ARBA" id="ARBA00022857"/>
    </source>
</evidence>
<dbReference type="PRINTS" id="PR00081">
    <property type="entry name" value="GDHRDH"/>
</dbReference>
<dbReference type="Pfam" id="PF13561">
    <property type="entry name" value="adh_short_C2"/>
    <property type="match status" value="1"/>
</dbReference>
<dbReference type="FunFam" id="3.40.50.720:FF:000084">
    <property type="entry name" value="Short-chain dehydrogenase reductase"/>
    <property type="match status" value="1"/>
</dbReference>
<evidence type="ECO:0000313" key="6">
    <source>
        <dbReference type="Proteomes" id="UP000294911"/>
    </source>
</evidence>
<gene>
    <name evidence="5" type="ORF">EV191_12313</name>
</gene>
<organism evidence="5 6">
    <name type="scientific">Tamaricihabitans halophyticus</name>
    <dbReference type="NCBI Taxonomy" id="1262583"/>
    <lineage>
        <taxon>Bacteria</taxon>
        <taxon>Bacillati</taxon>
        <taxon>Actinomycetota</taxon>
        <taxon>Actinomycetes</taxon>
        <taxon>Pseudonocardiales</taxon>
        <taxon>Pseudonocardiaceae</taxon>
        <taxon>Tamaricihabitans</taxon>
    </lineage>
</organism>
<dbReference type="InterPro" id="IPR052178">
    <property type="entry name" value="Sec_Metab_Biosynth_SDR"/>
</dbReference>
<reference evidence="5 6" key="1">
    <citation type="submission" date="2019-03" db="EMBL/GenBank/DDBJ databases">
        <title>Genomic Encyclopedia of Type Strains, Phase IV (KMG-IV): sequencing the most valuable type-strain genomes for metagenomic binning, comparative biology and taxonomic classification.</title>
        <authorList>
            <person name="Goeker M."/>
        </authorList>
    </citation>
    <scope>NUCLEOTIDE SEQUENCE [LARGE SCALE GENOMIC DNA]</scope>
    <source>
        <strain evidence="5 6">DSM 45765</strain>
    </source>
</reference>
<name>A0A4R2Q418_9PSEU</name>
<dbReference type="PRINTS" id="PR00080">
    <property type="entry name" value="SDRFAMILY"/>
</dbReference>
<comment type="similarity">
    <text evidence="1">Belongs to the short-chain dehydrogenases/reductases (SDR) family.</text>
</comment>
<evidence type="ECO:0000256" key="3">
    <source>
        <dbReference type="ARBA" id="ARBA00023002"/>
    </source>
</evidence>
<dbReference type="EMBL" id="SLXQ01000023">
    <property type="protein sequence ID" value="TCP42614.1"/>
    <property type="molecule type" value="Genomic_DNA"/>
</dbReference>
<dbReference type="GO" id="GO:0016491">
    <property type="term" value="F:oxidoreductase activity"/>
    <property type="evidence" value="ECO:0007669"/>
    <property type="project" value="UniProtKB-KW"/>
</dbReference>
<evidence type="ECO:0000313" key="5">
    <source>
        <dbReference type="EMBL" id="TCP42614.1"/>
    </source>
</evidence>
<dbReference type="InterPro" id="IPR036291">
    <property type="entry name" value="NAD(P)-bd_dom_sf"/>
</dbReference>
<dbReference type="Proteomes" id="UP000294911">
    <property type="component" value="Unassembled WGS sequence"/>
</dbReference>
<protein>
    <submittedName>
        <fullName evidence="5">NAD(P)-dependent dehydrogenase (Short-subunit alcohol dehydrogenase family)</fullName>
    </submittedName>
</protein>
<dbReference type="PANTHER" id="PTHR43618:SF8">
    <property type="entry name" value="7ALPHA-HYDROXYSTEROID DEHYDROGENASE"/>
    <property type="match status" value="1"/>
</dbReference>
<keyword evidence="6" id="KW-1185">Reference proteome</keyword>
<dbReference type="SUPFAM" id="SSF51735">
    <property type="entry name" value="NAD(P)-binding Rossmann-fold domains"/>
    <property type="match status" value="1"/>
</dbReference>
<dbReference type="NCBIfam" id="NF005559">
    <property type="entry name" value="PRK07231.1"/>
    <property type="match status" value="1"/>
</dbReference>
<keyword evidence="3" id="KW-0560">Oxidoreductase</keyword>